<feature type="transmembrane region" description="Helical" evidence="1">
    <location>
        <begin position="148"/>
        <end position="165"/>
    </location>
</feature>
<feature type="transmembrane region" description="Helical" evidence="1">
    <location>
        <begin position="344"/>
        <end position="366"/>
    </location>
</feature>
<feature type="transmembrane region" description="Helical" evidence="1">
    <location>
        <begin position="85"/>
        <end position="106"/>
    </location>
</feature>
<feature type="transmembrane region" description="Helical" evidence="1">
    <location>
        <begin position="172"/>
        <end position="188"/>
    </location>
</feature>
<gene>
    <name evidence="2" type="ORF">GOC74_16730</name>
</gene>
<dbReference type="AlphaFoldDB" id="A0A847UDL7"/>
<comment type="caution">
    <text evidence="2">The sequence shown here is derived from an EMBL/GenBank/DDBJ whole genome shotgun (WGS) entry which is preliminary data.</text>
</comment>
<accession>A0A847UDL7</accession>
<keyword evidence="1" id="KW-0472">Membrane</keyword>
<organism evidence="2 3">
    <name type="scientific">Halomicrobium mukohataei</name>
    <dbReference type="NCBI Taxonomy" id="57705"/>
    <lineage>
        <taxon>Archaea</taxon>
        <taxon>Methanobacteriati</taxon>
        <taxon>Methanobacteriota</taxon>
        <taxon>Stenosarchaea group</taxon>
        <taxon>Halobacteria</taxon>
        <taxon>Halobacteriales</taxon>
        <taxon>Haloarculaceae</taxon>
        <taxon>Halomicrobium</taxon>
    </lineage>
</organism>
<proteinExistence type="predicted"/>
<dbReference type="RefSeq" id="WP_170095230.1">
    <property type="nucleotide sequence ID" value="NZ_WOYG01000001.1"/>
</dbReference>
<dbReference type="Proteomes" id="UP000608662">
    <property type="component" value="Unassembled WGS sequence"/>
</dbReference>
<dbReference type="EMBL" id="WOYG01000001">
    <property type="protein sequence ID" value="NLV11575.1"/>
    <property type="molecule type" value="Genomic_DNA"/>
</dbReference>
<feature type="transmembrane region" description="Helical" evidence="1">
    <location>
        <begin position="313"/>
        <end position="332"/>
    </location>
</feature>
<evidence type="ECO:0000256" key="1">
    <source>
        <dbReference type="SAM" id="Phobius"/>
    </source>
</evidence>
<evidence type="ECO:0000313" key="3">
    <source>
        <dbReference type="Proteomes" id="UP000608662"/>
    </source>
</evidence>
<feature type="transmembrane region" description="Helical" evidence="1">
    <location>
        <begin position="194"/>
        <end position="209"/>
    </location>
</feature>
<protein>
    <submittedName>
        <fullName evidence="2">Sodium:phosphate symporter</fullName>
    </submittedName>
</protein>
<feature type="transmembrane region" description="Helical" evidence="1">
    <location>
        <begin position="118"/>
        <end position="136"/>
    </location>
</feature>
<reference evidence="2" key="1">
    <citation type="submission" date="2019-12" db="EMBL/GenBank/DDBJ databases">
        <title>Whole-genome sequence of Halomicrobium mukohataei pws1.</title>
        <authorList>
            <person name="Verma D.K."/>
            <person name="Gopal K."/>
            <person name="Prasad E.S."/>
        </authorList>
    </citation>
    <scope>NUCLEOTIDE SEQUENCE</scope>
    <source>
        <strain evidence="2">Pws1</strain>
    </source>
</reference>
<name>A0A847UDL7_9EURY</name>
<feature type="transmembrane region" description="Helical" evidence="1">
    <location>
        <begin position="253"/>
        <end position="272"/>
    </location>
</feature>
<sequence>MRATGHKRGYALLVAAVFAVALATRLGTLQWSPLPSTLDGFEYVWRAEETIRIGSFPLDEFRADSFVFTTVLTVAGLLTGERPLFVAQPVVAITGGASCLTAMALARRLGRRLGWRPGRTALTTGLAGFGLAVTGLYVRRSGTTDEEALAFLLVPLFALAVHRLFTRSRRRGRWLALSGLFFLTFPLLHTFSSLVAGLVVTGVFGAYLAQIPDRRGIVTAVGLVGGFWVYLWGYYEVAEQLGLLVPYVNRVTAYPGLFVAWLIVLVVGVAWLQRTGATVQRLGIGVAIGLWFVALAANVGQSVFPGMQTTPPALLVVVAAFAVPVVLALVGLPAVSWERRGSGVVVLALLVGPIVAVYFSLTAALTPEYFDTAIRGHVFVHIAIFVLAAVGVGTLAVRRVGTSDDARSKATETRGVASDGGGGLDRTLSAVLAAVVLLSAVATLPVAFVHLDTLTGPAVTSQSQFAAASFAAQHTTQPWTTDDPLGRVATHTYPDGTANSQRAVTAWLQGGPPPGCPTLTQESWATSGAHLFPAPAERIAEPTLDRWRAHNDVVYATRGLDSLALVQPRTGSNESAC</sequence>
<feature type="transmembrane region" description="Helical" evidence="1">
    <location>
        <begin position="216"/>
        <end position="233"/>
    </location>
</feature>
<dbReference type="OrthoDB" id="205566at2157"/>
<evidence type="ECO:0000313" key="2">
    <source>
        <dbReference type="EMBL" id="NLV11575.1"/>
    </source>
</evidence>
<feature type="transmembrane region" description="Helical" evidence="1">
    <location>
        <begin position="378"/>
        <end position="397"/>
    </location>
</feature>
<feature type="transmembrane region" description="Helical" evidence="1">
    <location>
        <begin position="284"/>
        <end position="307"/>
    </location>
</feature>
<keyword evidence="1" id="KW-1133">Transmembrane helix</keyword>
<keyword evidence="1" id="KW-0812">Transmembrane</keyword>
<feature type="transmembrane region" description="Helical" evidence="1">
    <location>
        <begin position="430"/>
        <end position="451"/>
    </location>
</feature>